<name>A0A382ZII9_9ZZZZ</name>
<accession>A0A382ZII9</accession>
<organism evidence="1">
    <name type="scientific">marine metagenome</name>
    <dbReference type="NCBI Taxonomy" id="408172"/>
    <lineage>
        <taxon>unclassified sequences</taxon>
        <taxon>metagenomes</taxon>
        <taxon>ecological metagenomes</taxon>
    </lineage>
</organism>
<reference evidence="1" key="1">
    <citation type="submission" date="2018-05" db="EMBL/GenBank/DDBJ databases">
        <authorList>
            <person name="Lanie J.A."/>
            <person name="Ng W.-L."/>
            <person name="Kazmierczak K.M."/>
            <person name="Andrzejewski T.M."/>
            <person name="Davidsen T.M."/>
            <person name="Wayne K.J."/>
            <person name="Tettelin H."/>
            <person name="Glass J.I."/>
            <person name="Rusch D."/>
            <person name="Podicherti R."/>
            <person name="Tsui H.-C.T."/>
            <person name="Winkler M.E."/>
        </authorList>
    </citation>
    <scope>NUCLEOTIDE SEQUENCE</scope>
</reference>
<sequence length="64" mass="7002">INLETKYYFSEKLSVSGDYCSGSATNIFTITKKDGESTNSDSHDGEVKVLSGRSELTSILLNYS</sequence>
<gene>
    <name evidence="1" type="ORF">METZ01_LOCUS447893</name>
</gene>
<dbReference type="EMBL" id="UINC01184019">
    <property type="protein sequence ID" value="SVD95039.1"/>
    <property type="molecule type" value="Genomic_DNA"/>
</dbReference>
<dbReference type="AlphaFoldDB" id="A0A382ZII9"/>
<proteinExistence type="predicted"/>
<evidence type="ECO:0000313" key="1">
    <source>
        <dbReference type="EMBL" id="SVD95039.1"/>
    </source>
</evidence>
<protein>
    <submittedName>
        <fullName evidence="1">Uncharacterized protein</fullName>
    </submittedName>
</protein>
<feature type="non-terminal residue" evidence="1">
    <location>
        <position position="1"/>
    </location>
</feature>